<dbReference type="EMBL" id="JACHFM010000004">
    <property type="protein sequence ID" value="MBB5223657.1"/>
    <property type="molecule type" value="Genomic_DNA"/>
</dbReference>
<organism evidence="1 2">
    <name type="scientific">Amaricoccus macauensis</name>
    <dbReference type="NCBI Taxonomy" id="57001"/>
    <lineage>
        <taxon>Bacteria</taxon>
        <taxon>Pseudomonadati</taxon>
        <taxon>Pseudomonadota</taxon>
        <taxon>Alphaproteobacteria</taxon>
        <taxon>Rhodobacterales</taxon>
        <taxon>Paracoccaceae</taxon>
        <taxon>Amaricoccus</taxon>
    </lineage>
</organism>
<accession>A0A840SNT0</accession>
<name>A0A840SNT0_9RHOB</name>
<dbReference type="PROSITE" id="PS51257">
    <property type="entry name" value="PROKAR_LIPOPROTEIN"/>
    <property type="match status" value="1"/>
</dbReference>
<protein>
    <submittedName>
        <fullName evidence="1">Uncharacterized protein</fullName>
    </submittedName>
</protein>
<proteinExistence type="predicted"/>
<reference evidence="1 2" key="1">
    <citation type="submission" date="2020-08" db="EMBL/GenBank/DDBJ databases">
        <title>Genomic Encyclopedia of Type Strains, Phase IV (KMG-IV): sequencing the most valuable type-strain genomes for metagenomic binning, comparative biology and taxonomic classification.</title>
        <authorList>
            <person name="Goeker M."/>
        </authorList>
    </citation>
    <scope>NUCLEOTIDE SEQUENCE [LARGE SCALE GENOMIC DNA]</scope>
    <source>
        <strain evidence="1 2">DSM 101730</strain>
    </source>
</reference>
<evidence type="ECO:0000313" key="2">
    <source>
        <dbReference type="Proteomes" id="UP000549457"/>
    </source>
</evidence>
<sequence>MREVPSTLLQAVSACALMRTPSIVLASASMIFVRISPSAVAFALASRQTARRLRAIRRAGELLKQIDGRAGMRALFGWQTGAHTHASEDGVPLTRYRSRAAWVDEM</sequence>
<evidence type="ECO:0000313" key="1">
    <source>
        <dbReference type="EMBL" id="MBB5223657.1"/>
    </source>
</evidence>
<gene>
    <name evidence="1" type="ORF">HNP73_003611</name>
</gene>
<dbReference type="RefSeq" id="WP_221288814.1">
    <property type="nucleotide sequence ID" value="NZ_JACHFM010000004.1"/>
</dbReference>
<comment type="caution">
    <text evidence="1">The sequence shown here is derived from an EMBL/GenBank/DDBJ whole genome shotgun (WGS) entry which is preliminary data.</text>
</comment>
<keyword evidence="2" id="KW-1185">Reference proteome</keyword>
<dbReference type="Proteomes" id="UP000549457">
    <property type="component" value="Unassembled WGS sequence"/>
</dbReference>
<dbReference type="AlphaFoldDB" id="A0A840SNT0"/>